<reference evidence="1" key="1">
    <citation type="submission" date="2022-08" db="EMBL/GenBank/DDBJ databases">
        <title>Genome Sequence of Fusarium decemcellulare.</title>
        <authorList>
            <person name="Buettner E."/>
        </authorList>
    </citation>
    <scope>NUCLEOTIDE SEQUENCE</scope>
    <source>
        <strain evidence="1">Babe19</strain>
    </source>
</reference>
<dbReference type="Proteomes" id="UP001148629">
    <property type="component" value="Unassembled WGS sequence"/>
</dbReference>
<organism evidence="1 2">
    <name type="scientific">Fusarium decemcellulare</name>
    <dbReference type="NCBI Taxonomy" id="57161"/>
    <lineage>
        <taxon>Eukaryota</taxon>
        <taxon>Fungi</taxon>
        <taxon>Dikarya</taxon>
        <taxon>Ascomycota</taxon>
        <taxon>Pezizomycotina</taxon>
        <taxon>Sordariomycetes</taxon>
        <taxon>Hypocreomycetidae</taxon>
        <taxon>Hypocreales</taxon>
        <taxon>Nectriaceae</taxon>
        <taxon>Fusarium</taxon>
        <taxon>Fusarium decemcellulare species complex</taxon>
    </lineage>
</organism>
<comment type="caution">
    <text evidence="1">The sequence shown here is derived from an EMBL/GenBank/DDBJ whole genome shotgun (WGS) entry which is preliminary data.</text>
</comment>
<dbReference type="EMBL" id="JANRMS010001829">
    <property type="protein sequence ID" value="KAJ3525904.1"/>
    <property type="molecule type" value="Genomic_DNA"/>
</dbReference>
<protein>
    <submittedName>
        <fullName evidence="1">Uncharacterized protein</fullName>
    </submittedName>
</protein>
<proteinExistence type="predicted"/>
<accession>A0ACC1RSJ2</accession>
<evidence type="ECO:0000313" key="1">
    <source>
        <dbReference type="EMBL" id="KAJ3525904.1"/>
    </source>
</evidence>
<evidence type="ECO:0000313" key="2">
    <source>
        <dbReference type="Proteomes" id="UP001148629"/>
    </source>
</evidence>
<sequence>MQLLLTTLLGLASAVSASAVPKPSCTPQELLKDALEALGGESAIGELKGRIFRSRSLMQSYNFATADTSVAVSGSQNISFRLTEGFLEQRIDRRATPSSKSQFVFLSRRPLTMLDYWSWASLELKPLDFSLVVNEGADGFACYVRGNNQIFLPQDLTSGYTDAALTYNLVVQAQMLSPHLLYRMKDTKTISAVTVDINGIEFPAVHDPSREITVIFDPTSKVPYIIRTAEEHPVLGASTKDFYLSDYKEVKGLKFPHTVQTIYNSSTQSLSAVLEDFVIDKVTLNPDFPSGFFDGIDEEKSFAPKAAPKKVPGVPEGLITEFSTNMFGSAVRNASIENLKTKTPLNDLPNVHWIIIDDGDELGVKQWVIEFEEEVIVCDAPPLWSKAVMQWVAENLKKPITHVAPSHHHRDHTGGLADYVAIGAKVIVPQVAVDYWSSIPGASFVTFNETHPYVHRDNKIQAWFNWEKQATHAADWTYVAITERCPTANSPVVAFEADAWEAGLDAEVSNQGLMRQWLNQIYTDALPRDTIVFPAHGQITPLSELINITAYPYPDFDITHYKKGAALC</sequence>
<name>A0ACC1RSJ2_9HYPO</name>
<gene>
    <name evidence="1" type="ORF">NM208_g11437</name>
</gene>
<keyword evidence="2" id="KW-1185">Reference proteome</keyword>